<keyword evidence="8" id="KW-1185">Reference proteome</keyword>
<feature type="transmembrane region" description="Helical" evidence="5">
    <location>
        <begin position="72"/>
        <end position="91"/>
    </location>
</feature>
<dbReference type="GeneID" id="94289155"/>
<feature type="transmembrane region" description="Helical" evidence="5">
    <location>
        <begin position="273"/>
        <end position="290"/>
    </location>
</feature>
<evidence type="ECO:0000313" key="7">
    <source>
        <dbReference type="EMBL" id="KAG5498768.1"/>
    </source>
</evidence>
<feature type="transmembrane region" description="Helical" evidence="5">
    <location>
        <begin position="217"/>
        <end position="238"/>
    </location>
</feature>
<dbReference type="RefSeq" id="XP_067755522.1">
    <property type="nucleotide sequence ID" value="XM_067899078.1"/>
</dbReference>
<dbReference type="InterPro" id="IPR004853">
    <property type="entry name" value="Sugar_P_trans_dom"/>
</dbReference>
<feature type="transmembrane region" description="Helical" evidence="5">
    <location>
        <begin position="179"/>
        <end position="197"/>
    </location>
</feature>
<comment type="caution">
    <text evidence="7">The sequence shown here is derived from an EMBL/GenBank/DDBJ whole genome shotgun (WGS) entry which is preliminary data.</text>
</comment>
<dbReference type="GO" id="GO:0016020">
    <property type="term" value="C:membrane"/>
    <property type="evidence" value="ECO:0007669"/>
    <property type="project" value="UniProtKB-SubCell"/>
</dbReference>
<keyword evidence="4 5" id="KW-0472">Membrane</keyword>
<evidence type="ECO:0000259" key="6">
    <source>
        <dbReference type="Pfam" id="PF03151"/>
    </source>
</evidence>
<dbReference type="OrthoDB" id="5547497at2759"/>
<evidence type="ECO:0000256" key="5">
    <source>
        <dbReference type="SAM" id="Phobius"/>
    </source>
</evidence>
<dbReference type="Pfam" id="PF03151">
    <property type="entry name" value="TPT"/>
    <property type="match status" value="1"/>
</dbReference>
<dbReference type="KEGG" id="phet:94289155"/>
<evidence type="ECO:0000256" key="1">
    <source>
        <dbReference type="ARBA" id="ARBA00004141"/>
    </source>
</evidence>
<keyword evidence="3 5" id="KW-1133">Transmembrane helix</keyword>
<dbReference type="PANTHER" id="PTHR11132">
    <property type="entry name" value="SOLUTE CARRIER FAMILY 35"/>
    <property type="match status" value="1"/>
</dbReference>
<dbReference type="EMBL" id="JAFJZO010000030">
    <property type="protein sequence ID" value="KAG5498768.1"/>
    <property type="molecule type" value="Genomic_DNA"/>
</dbReference>
<dbReference type="SUPFAM" id="SSF103481">
    <property type="entry name" value="Multidrug resistance efflux transporter EmrE"/>
    <property type="match status" value="1"/>
</dbReference>
<feature type="domain" description="Sugar phosphate transporter" evidence="6">
    <location>
        <begin position="15"/>
        <end position="288"/>
    </location>
</feature>
<keyword evidence="2 5" id="KW-0812">Transmembrane</keyword>
<feature type="transmembrane region" description="Helical" evidence="5">
    <location>
        <begin position="250"/>
        <end position="267"/>
    </location>
</feature>
<dbReference type="Proteomes" id="UP000674318">
    <property type="component" value="Unassembled WGS sequence"/>
</dbReference>
<evidence type="ECO:0000256" key="3">
    <source>
        <dbReference type="ARBA" id="ARBA00022989"/>
    </source>
</evidence>
<reference evidence="7 8" key="1">
    <citation type="submission" date="2021-02" db="EMBL/GenBank/DDBJ databases">
        <title>Porcisia hertigi Genome sequencing and assembly.</title>
        <authorList>
            <person name="Almutairi H."/>
            <person name="Gatherer D."/>
        </authorList>
    </citation>
    <scope>NUCLEOTIDE SEQUENCE [LARGE SCALE GENOMIC DNA]</scope>
    <source>
        <strain evidence="7 8">C119</strain>
    </source>
</reference>
<sequence length="325" mass="36151">MVTLSVLTSLLLNIVSSIGVIIVNKRLVFMEAHFEFSTMLTIIHFLLTFLGCVFFAYGLGLFRPKKLAVRRVLPISCAFCGYVLFNNLSLLTNSVSVYQILKVLCTPVIVLIEWAYYGKREEWRTLLSLVPICAGVGITFYTDLNVSIIGTLWAIFAIFANSLYTVWGKTKQVELGVKPMQLLMYQAPLSVVILSFVAVPLDGSEKLATYEVTFTTIWTVLLSCVFAFGVNFSFFFFVGKTSPLTMNVVGYLKTSLIFLFDFIFVSADMGPQKVLGIFLTLLGLAGYSFSKTMSRSPSSPMGQRHSRSDSLNDHQGAIEVRVTTV</sequence>
<evidence type="ECO:0000256" key="4">
    <source>
        <dbReference type="ARBA" id="ARBA00023136"/>
    </source>
</evidence>
<evidence type="ECO:0000256" key="2">
    <source>
        <dbReference type="ARBA" id="ARBA00022692"/>
    </source>
</evidence>
<feature type="transmembrane region" description="Helical" evidence="5">
    <location>
        <begin position="41"/>
        <end position="60"/>
    </location>
</feature>
<proteinExistence type="predicted"/>
<organism evidence="7 8">
    <name type="scientific">Porcisia hertigi</name>
    <dbReference type="NCBI Taxonomy" id="2761500"/>
    <lineage>
        <taxon>Eukaryota</taxon>
        <taxon>Discoba</taxon>
        <taxon>Euglenozoa</taxon>
        <taxon>Kinetoplastea</taxon>
        <taxon>Metakinetoplastina</taxon>
        <taxon>Trypanosomatida</taxon>
        <taxon>Trypanosomatidae</taxon>
        <taxon>Leishmaniinae</taxon>
        <taxon>Porcisia</taxon>
    </lineage>
</organism>
<feature type="transmembrane region" description="Helical" evidence="5">
    <location>
        <begin position="97"/>
        <end position="116"/>
    </location>
</feature>
<comment type="subcellular location">
    <subcellularLocation>
        <location evidence="1">Membrane</location>
        <topology evidence="1">Multi-pass membrane protein</topology>
    </subcellularLocation>
</comment>
<name>A0A836IE85_9TRYP</name>
<dbReference type="AlphaFoldDB" id="A0A836IE85"/>
<gene>
    <name evidence="7" type="ORF">JKF63_03056</name>
</gene>
<protein>
    <recommendedName>
        <fullName evidence="6">Sugar phosphate transporter domain-containing protein</fullName>
    </recommendedName>
</protein>
<dbReference type="InterPro" id="IPR037185">
    <property type="entry name" value="EmrE-like"/>
</dbReference>
<feature type="transmembrane region" description="Helical" evidence="5">
    <location>
        <begin position="148"/>
        <end position="167"/>
    </location>
</feature>
<feature type="transmembrane region" description="Helical" evidence="5">
    <location>
        <begin position="123"/>
        <end position="142"/>
    </location>
</feature>
<accession>A0A836IE85</accession>
<evidence type="ECO:0000313" key="8">
    <source>
        <dbReference type="Proteomes" id="UP000674318"/>
    </source>
</evidence>
<dbReference type="InterPro" id="IPR050186">
    <property type="entry name" value="TPT_transporter"/>
</dbReference>